<reference evidence="1 2" key="1">
    <citation type="journal article" date="2024" name="Plant J.">
        <title>Genome sequences and population genomics reveal climatic adaptation and genomic divergence between two closely related sweetgum species.</title>
        <authorList>
            <person name="Xu W.Q."/>
            <person name="Ren C.Q."/>
            <person name="Zhang X.Y."/>
            <person name="Comes H.P."/>
            <person name="Liu X.H."/>
            <person name="Li Y.G."/>
            <person name="Kettle C.J."/>
            <person name="Jalonen R."/>
            <person name="Gaisberger H."/>
            <person name="Ma Y.Z."/>
            <person name="Qiu Y.X."/>
        </authorList>
    </citation>
    <scope>NUCLEOTIDE SEQUENCE [LARGE SCALE GENOMIC DNA]</scope>
    <source>
        <strain evidence="1">Hangzhou</strain>
    </source>
</reference>
<evidence type="ECO:0000313" key="2">
    <source>
        <dbReference type="Proteomes" id="UP001415857"/>
    </source>
</evidence>
<dbReference type="Proteomes" id="UP001415857">
    <property type="component" value="Unassembled WGS sequence"/>
</dbReference>
<protein>
    <submittedName>
        <fullName evidence="1">Uncharacterized protein</fullName>
    </submittedName>
</protein>
<name>A0AAP0NDD6_LIQFO</name>
<dbReference type="PANTHER" id="PTHR36000:SF3">
    <property type="entry name" value="EMBRYO DEFECTIVE 1273"/>
    <property type="match status" value="1"/>
</dbReference>
<evidence type="ECO:0000313" key="1">
    <source>
        <dbReference type="EMBL" id="KAK9270880.1"/>
    </source>
</evidence>
<dbReference type="PANTHER" id="PTHR36000">
    <property type="entry name" value="DEFECTIVE 1273 PROTEIN, PUTATIVE-RELATED"/>
    <property type="match status" value="1"/>
</dbReference>
<sequence>MALPASTVSLSRFQIKFFKDQPCRFHKHTLLSACHQTSRPCSMKITMAQFSEPNKLKIQINIVRERLWEAIPDSFKDLPWKNTEDVMLQRLLFVGKKALKWSLIGLFILSSLSDVVFSISKNKELMIPIGLFAGCMMTDFLKETSQELFPNSEERGLSWHLVGISCFFVLVKFVSAYFALQGQLFLLHVANGGLMQVLWLWRNILQERDKGNVETASTDMGADD</sequence>
<keyword evidence="2" id="KW-1185">Reference proteome</keyword>
<proteinExistence type="predicted"/>
<organism evidence="1 2">
    <name type="scientific">Liquidambar formosana</name>
    <name type="common">Formosan gum</name>
    <dbReference type="NCBI Taxonomy" id="63359"/>
    <lineage>
        <taxon>Eukaryota</taxon>
        <taxon>Viridiplantae</taxon>
        <taxon>Streptophyta</taxon>
        <taxon>Embryophyta</taxon>
        <taxon>Tracheophyta</taxon>
        <taxon>Spermatophyta</taxon>
        <taxon>Magnoliopsida</taxon>
        <taxon>eudicotyledons</taxon>
        <taxon>Gunneridae</taxon>
        <taxon>Pentapetalae</taxon>
        <taxon>Saxifragales</taxon>
        <taxon>Altingiaceae</taxon>
        <taxon>Liquidambar</taxon>
    </lineage>
</organism>
<dbReference type="EMBL" id="JBBPBK010000014">
    <property type="protein sequence ID" value="KAK9270880.1"/>
    <property type="molecule type" value="Genomic_DNA"/>
</dbReference>
<gene>
    <name evidence="1" type="ORF">L1049_026466</name>
</gene>
<dbReference type="AlphaFoldDB" id="A0AAP0NDD6"/>
<comment type="caution">
    <text evidence="1">The sequence shown here is derived from an EMBL/GenBank/DDBJ whole genome shotgun (WGS) entry which is preliminary data.</text>
</comment>
<accession>A0AAP0NDD6</accession>